<dbReference type="EMBL" id="AM475869">
    <property type="protein sequence ID" value="CAN81607.1"/>
    <property type="molecule type" value="Genomic_DNA"/>
</dbReference>
<name>A5BYL1_VITVI</name>
<feature type="region of interest" description="Disordered" evidence="1">
    <location>
        <begin position="226"/>
        <end position="300"/>
    </location>
</feature>
<gene>
    <name evidence="2" type="ORF">VITISV_020360</name>
</gene>
<dbReference type="PANTHER" id="PTHR37202:SF1">
    <property type="entry name" value="ANKYRIN REPEAT PROTEIN"/>
    <property type="match status" value="1"/>
</dbReference>
<sequence>MAGREVREYTNLTDPKDKKWGKGKDKIDDEDITFQRMVAKSFLITCPGRDLGIAYRVVDVSRCKRLQGNVEVTFMDEAFEYAALDSDDLLYLKEQMEAEEDAERLLRRTEKRAFAAFKISFRVPLDLQLCTLGLGYLLCMTLGNQSMVSFSSLINWHKAASLADSSPATVPLPLRVEPKPKSGIRFITTPFSFTPTTPFFKCLLCSNLSDYLNCRQQDLLKKVVEVKPKRHRVSSPSNGNQTAPNSSDSALKNHKSEVDQLKAGESPLSRSKKAEDATKAENPVKSLLGLAYESSDDEDD</sequence>
<dbReference type="ExpressionAtlas" id="A5BYL1">
    <property type="expression patterns" value="baseline and differential"/>
</dbReference>
<feature type="compositionally biased region" description="Polar residues" evidence="1">
    <location>
        <begin position="234"/>
        <end position="250"/>
    </location>
</feature>
<reference evidence="2" key="1">
    <citation type="journal article" date="2007" name="PLoS ONE">
        <title>The first genome sequence of an elite grapevine cultivar (Pinot noir Vitis vinifera L.): coping with a highly heterozygous genome.</title>
        <authorList>
            <person name="Velasco R."/>
            <person name="Zharkikh A."/>
            <person name="Troggio M."/>
            <person name="Cartwright D.A."/>
            <person name="Cestaro A."/>
            <person name="Pruss D."/>
            <person name="Pindo M."/>
            <person name="FitzGerald L.M."/>
            <person name="Vezzulli S."/>
            <person name="Reid J."/>
            <person name="Malacarne G."/>
            <person name="Iliev D."/>
            <person name="Coppola G."/>
            <person name="Wardell B."/>
            <person name="Micheletti D."/>
            <person name="Macalma T."/>
            <person name="Facci M."/>
            <person name="Mitchell J.T."/>
            <person name="Perazzolli M."/>
            <person name="Eldredge G."/>
            <person name="Gatto P."/>
            <person name="Oyzerski R."/>
            <person name="Moretto M."/>
            <person name="Gutin N."/>
            <person name="Stefanini M."/>
            <person name="Chen Y."/>
            <person name="Segala C."/>
            <person name="Davenport C."/>
            <person name="Dematte L."/>
            <person name="Mraz A."/>
            <person name="Battilana J."/>
            <person name="Stormo K."/>
            <person name="Costa F."/>
            <person name="Tao Q."/>
            <person name="Si-Ammour A."/>
            <person name="Harkins T."/>
            <person name="Lackey A."/>
            <person name="Perbost C."/>
            <person name="Taillon B."/>
            <person name="Stella A."/>
            <person name="Solovyev V."/>
            <person name="Fawcett J.A."/>
            <person name="Sterck L."/>
            <person name="Vandepoele K."/>
            <person name="Grando S.M."/>
            <person name="Toppo S."/>
            <person name="Moser C."/>
            <person name="Lanchbury J."/>
            <person name="Bogden R."/>
            <person name="Skolnick M."/>
            <person name="Sgaramella V."/>
            <person name="Bhatnagar S.K."/>
            <person name="Fontana P."/>
            <person name="Gutin A."/>
            <person name="Van de Peer Y."/>
            <person name="Salamini F."/>
            <person name="Viola R."/>
        </authorList>
    </citation>
    <scope>NUCLEOTIDE SEQUENCE</scope>
</reference>
<proteinExistence type="predicted"/>
<dbReference type="AlphaFoldDB" id="A5BYL1"/>
<protein>
    <submittedName>
        <fullName evidence="2">Uncharacterized protein</fullName>
    </submittedName>
</protein>
<accession>A5BYL1</accession>
<evidence type="ECO:0000256" key="1">
    <source>
        <dbReference type="SAM" id="MobiDB-lite"/>
    </source>
</evidence>
<dbReference type="PANTHER" id="PTHR37202">
    <property type="entry name" value="ANKYRIN REPEAT PROTEIN"/>
    <property type="match status" value="1"/>
</dbReference>
<organism evidence="2">
    <name type="scientific">Vitis vinifera</name>
    <name type="common">Grape</name>
    <dbReference type="NCBI Taxonomy" id="29760"/>
    <lineage>
        <taxon>Eukaryota</taxon>
        <taxon>Viridiplantae</taxon>
        <taxon>Streptophyta</taxon>
        <taxon>Embryophyta</taxon>
        <taxon>Tracheophyta</taxon>
        <taxon>Spermatophyta</taxon>
        <taxon>Magnoliopsida</taxon>
        <taxon>eudicotyledons</taxon>
        <taxon>Gunneridae</taxon>
        <taxon>Pentapetalae</taxon>
        <taxon>rosids</taxon>
        <taxon>Vitales</taxon>
        <taxon>Vitaceae</taxon>
        <taxon>Viteae</taxon>
        <taxon>Vitis</taxon>
    </lineage>
</organism>
<evidence type="ECO:0000313" key="2">
    <source>
        <dbReference type="EMBL" id="CAN81607.1"/>
    </source>
</evidence>